<gene>
    <name evidence="1" type="ORF">E5990_11450</name>
</gene>
<accession>A0AC61S2B6</accession>
<evidence type="ECO:0000313" key="2">
    <source>
        <dbReference type="Proteomes" id="UP000305401"/>
    </source>
</evidence>
<sequence>NGFVIVSAEDCTTPILGYSLENAYDADKIPDAMKWMMEGLEKEIKAAPSIQRPIQPIERSNAAYAAGANATNNFEKVLNTPTWSQEGPFNSMIPNRPLVGCVGTAMASIMKYHNYPEKGTGSFDGVNFDVEYDWENMRTDNYRSGYTEAQGNAVALLMWHAAKSIDTQFGMSGSSAYEVRVPAALSNYFGYDPGVSYKKRSEVSTQQAWDNIVKNEIDAGRPVLYCGQDVTAGHAFVC</sequence>
<name>A0AC61S2B6_9BACT</name>
<reference evidence="1" key="1">
    <citation type="submission" date="2019-04" db="EMBL/GenBank/DDBJ databases">
        <title>Microbes associate with the intestines of laboratory mice.</title>
        <authorList>
            <person name="Navarre W."/>
            <person name="Wong E."/>
            <person name="Huang K.C."/>
            <person name="Tropini C."/>
            <person name="Ng K."/>
            <person name="Yu B."/>
        </authorList>
    </citation>
    <scope>NUCLEOTIDE SEQUENCE</scope>
    <source>
        <strain evidence="1">NM86_A22</strain>
    </source>
</reference>
<dbReference type="Proteomes" id="UP000305401">
    <property type="component" value="Unassembled WGS sequence"/>
</dbReference>
<dbReference type="EMBL" id="SSTG01000292">
    <property type="protein sequence ID" value="THG37009.1"/>
    <property type="molecule type" value="Genomic_DNA"/>
</dbReference>
<feature type="non-terminal residue" evidence="1">
    <location>
        <position position="238"/>
    </location>
</feature>
<comment type="caution">
    <text evidence="1">The sequence shown here is derived from an EMBL/GenBank/DDBJ whole genome shotgun (WGS) entry which is preliminary data.</text>
</comment>
<proteinExistence type="predicted"/>
<organism evidence="1 2">
    <name type="scientific">Muribaculum caecicola</name>
    <dbReference type="NCBI Taxonomy" id="3038144"/>
    <lineage>
        <taxon>Bacteria</taxon>
        <taxon>Pseudomonadati</taxon>
        <taxon>Bacteroidota</taxon>
        <taxon>Bacteroidia</taxon>
        <taxon>Bacteroidales</taxon>
        <taxon>Muribaculaceae</taxon>
        <taxon>Muribaculum</taxon>
    </lineage>
</organism>
<feature type="non-terminal residue" evidence="1">
    <location>
        <position position="1"/>
    </location>
</feature>
<protein>
    <submittedName>
        <fullName evidence="1">Uncharacterized protein</fullName>
    </submittedName>
</protein>
<keyword evidence="2" id="KW-1185">Reference proteome</keyword>
<evidence type="ECO:0000313" key="1">
    <source>
        <dbReference type="EMBL" id="THG37009.1"/>
    </source>
</evidence>